<reference evidence="1 2" key="1">
    <citation type="journal article" date="2024" name="BMC Genomics">
        <title>De novo assembly and annotation of Popillia japonica's genome with initial clues to its potential as an invasive pest.</title>
        <authorList>
            <person name="Cucini C."/>
            <person name="Boschi S."/>
            <person name="Funari R."/>
            <person name="Cardaioli E."/>
            <person name="Iannotti N."/>
            <person name="Marturano G."/>
            <person name="Paoli F."/>
            <person name="Bruttini M."/>
            <person name="Carapelli A."/>
            <person name="Frati F."/>
            <person name="Nardi F."/>
        </authorList>
    </citation>
    <scope>NUCLEOTIDE SEQUENCE [LARGE SCALE GENOMIC DNA]</scope>
    <source>
        <strain evidence="1">DMR45628</strain>
    </source>
</reference>
<protein>
    <submittedName>
        <fullName evidence="1">Uncharacterized protein</fullName>
    </submittedName>
</protein>
<dbReference type="SUPFAM" id="SSF56219">
    <property type="entry name" value="DNase I-like"/>
    <property type="match status" value="1"/>
</dbReference>
<name>A0AAW1N4N0_POPJA</name>
<comment type="caution">
    <text evidence="1">The sequence shown here is derived from an EMBL/GenBank/DDBJ whole genome shotgun (WGS) entry which is preliminary data.</text>
</comment>
<dbReference type="AlphaFoldDB" id="A0AAW1N4N0"/>
<sequence length="108" mass="12422">MLEAYEQKQIRGLRTKTNEFYNNCLASNFDVIVLTETWLHAGISAMELFGDAYHVYRHDRNSENPSVRGGGVLVAIHSNLTTSYLDPFTYHQHLISQLIPTYFTILRS</sequence>
<keyword evidence="2" id="KW-1185">Reference proteome</keyword>
<dbReference type="Proteomes" id="UP001458880">
    <property type="component" value="Unassembled WGS sequence"/>
</dbReference>
<dbReference type="InterPro" id="IPR036691">
    <property type="entry name" value="Endo/exonu/phosph_ase_sf"/>
</dbReference>
<evidence type="ECO:0000313" key="1">
    <source>
        <dbReference type="EMBL" id="KAK9753574.1"/>
    </source>
</evidence>
<gene>
    <name evidence="1" type="ORF">QE152_g1965</name>
</gene>
<dbReference type="EMBL" id="JASPKY010000012">
    <property type="protein sequence ID" value="KAK9753574.1"/>
    <property type="molecule type" value="Genomic_DNA"/>
</dbReference>
<accession>A0AAW1N4N0</accession>
<proteinExistence type="predicted"/>
<evidence type="ECO:0000313" key="2">
    <source>
        <dbReference type="Proteomes" id="UP001458880"/>
    </source>
</evidence>
<organism evidence="1 2">
    <name type="scientific">Popillia japonica</name>
    <name type="common">Japanese beetle</name>
    <dbReference type="NCBI Taxonomy" id="7064"/>
    <lineage>
        <taxon>Eukaryota</taxon>
        <taxon>Metazoa</taxon>
        <taxon>Ecdysozoa</taxon>
        <taxon>Arthropoda</taxon>
        <taxon>Hexapoda</taxon>
        <taxon>Insecta</taxon>
        <taxon>Pterygota</taxon>
        <taxon>Neoptera</taxon>
        <taxon>Endopterygota</taxon>
        <taxon>Coleoptera</taxon>
        <taxon>Polyphaga</taxon>
        <taxon>Scarabaeiformia</taxon>
        <taxon>Scarabaeidae</taxon>
        <taxon>Rutelinae</taxon>
        <taxon>Popillia</taxon>
    </lineage>
</organism>
<dbReference type="Gene3D" id="3.60.10.10">
    <property type="entry name" value="Endonuclease/exonuclease/phosphatase"/>
    <property type="match status" value="1"/>
</dbReference>